<reference evidence="1" key="1">
    <citation type="submission" date="2023-12" db="EMBL/GenBank/DDBJ databases">
        <title>Genome assembly of Anisodus tanguticus.</title>
        <authorList>
            <person name="Wang Y.-J."/>
        </authorList>
    </citation>
    <scope>NUCLEOTIDE SEQUENCE</scope>
    <source>
        <strain evidence="1">KB-2021</strain>
        <tissue evidence="1">Leaf</tissue>
    </source>
</reference>
<name>A0AAE1USM3_9SOLA</name>
<gene>
    <name evidence="1" type="ORF">RND71_040148</name>
</gene>
<dbReference type="AlphaFoldDB" id="A0AAE1USM3"/>
<keyword evidence="2" id="KW-1185">Reference proteome</keyword>
<dbReference type="Proteomes" id="UP001291623">
    <property type="component" value="Unassembled WGS sequence"/>
</dbReference>
<evidence type="ECO:0000313" key="2">
    <source>
        <dbReference type="Proteomes" id="UP001291623"/>
    </source>
</evidence>
<accession>A0AAE1USM3</accession>
<proteinExistence type="predicted"/>
<dbReference type="EMBL" id="JAVYJV010000022">
    <property type="protein sequence ID" value="KAK4341647.1"/>
    <property type="molecule type" value="Genomic_DNA"/>
</dbReference>
<comment type="caution">
    <text evidence="1">The sequence shown here is derived from an EMBL/GenBank/DDBJ whole genome shotgun (WGS) entry which is preliminary data.</text>
</comment>
<protein>
    <submittedName>
        <fullName evidence="1">Uncharacterized protein</fullName>
    </submittedName>
</protein>
<organism evidence="1 2">
    <name type="scientific">Anisodus tanguticus</name>
    <dbReference type="NCBI Taxonomy" id="243964"/>
    <lineage>
        <taxon>Eukaryota</taxon>
        <taxon>Viridiplantae</taxon>
        <taxon>Streptophyta</taxon>
        <taxon>Embryophyta</taxon>
        <taxon>Tracheophyta</taxon>
        <taxon>Spermatophyta</taxon>
        <taxon>Magnoliopsida</taxon>
        <taxon>eudicotyledons</taxon>
        <taxon>Gunneridae</taxon>
        <taxon>Pentapetalae</taxon>
        <taxon>asterids</taxon>
        <taxon>lamiids</taxon>
        <taxon>Solanales</taxon>
        <taxon>Solanaceae</taxon>
        <taxon>Solanoideae</taxon>
        <taxon>Hyoscyameae</taxon>
        <taxon>Anisodus</taxon>
    </lineage>
</organism>
<sequence>MSGLINIWTTEFAKLQNNRASESQGNWSFQSVVGKFESLKKLTSLQNYYSEASISMILDCVSP</sequence>
<evidence type="ECO:0000313" key="1">
    <source>
        <dbReference type="EMBL" id="KAK4341647.1"/>
    </source>
</evidence>